<reference evidence="2" key="1">
    <citation type="submission" date="2022-10" db="EMBL/GenBank/DDBJ databases">
        <title>Tapping the CABI collections for fungal endophytes: first genome assemblies for Collariella, Neodidymelliopsis, Ascochyta clinopodiicola, Didymella pomorum, Didymosphaeria variabile, Neocosmospora piperis and Neocucurbitaria cava.</title>
        <authorList>
            <person name="Hill R."/>
        </authorList>
    </citation>
    <scope>NUCLEOTIDE SEQUENCE</scope>
    <source>
        <strain evidence="2">IMI 356815</strain>
    </source>
</reference>
<evidence type="ECO:0000313" key="3">
    <source>
        <dbReference type="Proteomes" id="UP001140513"/>
    </source>
</evidence>
<dbReference type="Proteomes" id="UP001140513">
    <property type="component" value="Unassembled WGS sequence"/>
</dbReference>
<dbReference type="AlphaFoldDB" id="A0A9W8XUX0"/>
<dbReference type="Pfam" id="PF07287">
    <property type="entry name" value="AtuA"/>
    <property type="match status" value="1"/>
</dbReference>
<protein>
    <recommendedName>
        <fullName evidence="1">Acyclic terpene utilisation N-terminal domain-containing protein</fullName>
    </recommendedName>
</protein>
<feature type="domain" description="Acyclic terpene utilisation N-terminal" evidence="1">
    <location>
        <begin position="2"/>
        <end position="169"/>
    </location>
</feature>
<dbReference type="PANTHER" id="PTHR47585">
    <property type="match status" value="1"/>
</dbReference>
<organism evidence="2 3">
    <name type="scientific">Didymosphaeria variabile</name>
    <dbReference type="NCBI Taxonomy" id="1932322"/>
    <lineage>
        <taxon>Eukaryota</taxon>
        <taxon>Fungi</taxon>
        <taxon>Dikarya</taxon>
        <taxon>Ascomycota</taxon>
        <taxon>Pezizomycotina</taxon>
        <taxon>Dothideomycetes</taxon>
        <taxon>Pleosporomycetidae</taxon>
        <taxon>Pleosporales</taxon>
        <taxon>Massarineae</taxon>
        <taxon>Didymosphaeriaceae</taxon>
        <taxon>Didymosphaeria</taxon>
    </lineage>
</organism>
<proteinExistence type="predicted"/>
<dbReference type="PANTHER" id="PTHR47585:SF1">
    <property type="entry name" value="DUF1446 DOMAIN-CONTAINING PROTEIN"/>
    <property type="match status" value="1"/>
</dbReference>
<sequence>MRYQAELSDVGFVTGDCLAQVNVGENAQAHAAGQHPGWEQTCWDSIEQTIDLLAKKTIRVVLKGGAHNPDRLAEKVQQLVSSKGLDLKVAYVVGEKLLEDMKHIRLKGLPPHLDFDNSKLQYASYARSGEGEKPIVSANVYLEAQEIAKGLEEGADIIVVGRVADANPVRLETGT</sequence>
<keyword evidence="3" id="KW-1185">Reference proteome</keyword>
<dbReference type="RefSeq" id="XP_056075107.1">
    <property type="nucleotide sequence ID" value="XM_056211634.1"/>
</dbReference>
<name>A0A9W8XUX0_9PLEO</name>
<gene>
    <name evidence="2" type="ORF">N0V89_002828</name>
</gene>
<dbReference type="GeneID" id="80906358"/>
<evidence type="ECO:0000313" key="2">
    <source>
        <dbReference type="EMBL" id="KAJ4358248.1"/>
    </source>
</evidence>
<dbReference type="OrthoDB" id="10265871at2759"/>
<evidence type="ECO:0000259" key="1">
    <source>
        <dbReference type="Pfam" id="PF07287"/>
    </source>
</evidence>
<dbReference type="EMBL" id="JAPEUX010000002">
    <property type="protein sequence ID" value="KAJ4358248.1"/>
    <property type="molecule type" value="Genomic_DNA"/>
</dbReference>
<accession>A0A9W8XUX0</accession>
<dbReference type="InterPro" id="IPR010839">
    <property type="entry name" value="AtuA_N"/>
</dbReference>
<comment type="caution">
    <text evidence="2">The sequence shown here is derived from an EMBL/GenBank/DDBJ whole genome shotgun (WGS) entry which is preliminary data.</text>
</comment>